<reference evidence="1 2" key="1">
    <citation type="submission" date="2018-03" db="EMBL/GenBank/DDBJ databases">
        <title>Genomes of Pezizomycetes fungi and the evolution of truffles.</title>
        <authorList>
            <person name="Murat C."/>
            <person name="Payen T."/>
            <person name="Noel B."/>
            <person name="Kuo A."/>
            <person name="Martin F.M."/>
        </authorList>
    </citation>
    <scope>NUCLEOTIDE SEQUENCE [LARGE SCALE GENOMIC DNA]</scope>
    <source>
        <strain evidence="1">091103-1</strain>
    </source>
</reference>
<gene>
    <name evidence="1" type="ORF">C7212DRAFT_345418</name>
</gene>
<evidence type="ECO:0000313" key="1">
    <source>
        <dbReference type="EMBL" id="PWW75435.1"/>
    </source>
</evidence>
<keyword evidence="2" id="KW-1185">Reference proteome</keyword>
<dbReference type="AlphaFoldDB" id="A0A317SM30"/>
<evidence type="ECO:0000313" key="2">
    <source>
        <dbReference type="Proteomes" id="UP000246991"/>
    </source>
</evidence>
<organism evidence="1 2">
    <name type="scientific">Tuber magnatum</name>
    <name type="common">white Piedmont truffle</name>
    <dbReference type="NCBI Taxonomy" id="42249"/>
    <lineage>
        <taxon>Eukaryota</taxon>
        <taxon>Fungi</taxon>
        <taxon>Dikarya</taxon>
        <taxon>Ascomycota</taxon>
        <taxon>Pezizomycotina</taxon>
        <taxon>Pezizomycetes</taxon>
        <taxon>Pezizales</taxon>
        <taxon>Tuberaceae</taxon>
        <taxon>Tuber</taxon>
    </lineage>
</organism>
<dbReference type="EMBL" id="PYWC01000046">
    <property type="protein sequence ID" value="PWW75435.1"/>
    <property type="molecule type" value="Genomic_DNA"/>
</dbReference>
<name>A0A317SM30_9PEZI</name>
<sequence>MLWSYALDRTVRGSPDSTTSRKYCRILLGTYAVRILVAAQLIEGGFPPANPNKVYALTPKQITAVDLKRLQALQAPATLRSLGSTVAGSGKHTIEKHFSLESHISGRDTPQHFTHQCTASANDLGLQKWWDLKQLIESPGSRAKGARPAPSYTEKDVWTYKGRRFGGVFELTDKASIDFLDAWEIQLQPDFGFPRAIEMTNSAGSPSLVNSTAFVAGRFDAETSSVEKGMTRVFAII</sequence>
<dbReference type="OrthoDB" id="5337208at2759"/>
<comment type="caution">
    <text evidence="1">The sequence shown here is derived from an EMBL/GenBank/DDBJ whole genome shotgun (WGS) entry which is preliminary data.</text>
</comment>
<accession>A0A317SM30</accession>
<proteinExistence type="predicted"/>
<dbReference type="Proteomes" id="UP000246991">
    <property type="component" value="Unassembled WGS sequence"/>
</dbReference>
<protein>
    <submittedName>
        <fullName evidence="1">Uncharacterized protein</fullName>
    </submittedName>
</protein>